<evidence type="ECO:0000259" key="3">
    <source>
        <dbReference type="Pfam" id="PF01648"/>
    </source>
</evidence>
<keyword evidence="2" id="KW-0808">Transferase</keyword>
<evidence type="ECO:0008006" key="7">
    <source>
        <dbReference type="Google" id="ProtNLM"/>
    </source>
</evidence>
<dbReference type="Pfam" id="PF01648">
    <property type="entry name" value="ACPS"/>
    <property type="match status" value="1"/>
</dbReference>
<dbReference type="PANTHER" id="PTHR12215:SF10">
    <property type="entry name" value="L-AMINOADIPATE-SEMIALDEHYDE DEHYDROGENASE-PHOSPHOPANTETHEINYL TRANSFERASE"/>
    <property type="match status" value="1"/>
</dbReference>
<keyword evidence="6" id="KW-1185">Reference proteome</keyword>
<dbReference type="SUPFAM" id="SSF56214">
    <property type="entry name" value="4'-phosphopantetheinyl transferase"/>
    <property type="match status" value="2"/>
</dbReference>
<sequence>MKIFMLNINNINQEDFKRYIHYSSKKNEISKYYYFHDKVRSLYGELLSRMIISIDNLIPMENIVIKKNQYGKPYLLNRKSCFNISHSGEWVVLATSKLSIGIDIEMQKKINFHIMDRFFNENEIHYIERQNEEEKKLRAFYKVWTRKESYVKAIGIGLQDNLNFDTQPEHSYKKLGDYYIRSYFLNNYIMSICSKADPYDCEPIIVSKFDLHNYLNKGAPDENYKLL</sequence>
<dbReference type="InterPro" id="IPR037143">
    <property type="entry name" value="4-PPantetheinyl_Trfase_dom_sf"/>
</dbReference>
<dbReference type="InterPro" id="IPR055066">
    <property type="entry name" value="AASDHPPT_N"/>
</dbReference>
<name>A0ABX3CK65_9BACI</name>
<evidence type="ECO:0000259" key="4">
    <source>
        <dbReference type="Pfam" id="PF22624"/>
    </source>
</evidence>
<feature type="domain" description="4'-phosphopantetheinyl transferase N-terminal" evidence="4">
    <location>
        <begin position="24"/>
        <end position="96"/>
    </location>
</feature>
<dbReference type="PANTHER" id="PTHR12215">
    <property type="entry name" value="PHOSPHOPANTETHEINE TRANSFERASE"/>
    <property type="match status" value="1"/>
</dbReference>
<dbReference type="InterPro" id="IPR050559">
    <property type="entry name" value="P-Pant_transferase_sf"/>
</dbReference>
<evidence type="ECO:0000256" key="2">
    <source>
        <dbReference type="ARBA" id="ARBA00022679"/>
    </source>
</evidence>
<dbReference type="Pfam" id="PF22624">
    <property type="entry name" value="AASDHPPT_N"/>
    <property type="match status" value="1"/>
</dbReference>
<evidence type="ECO:0000313" key="5">
    <source>
        <dbReference type="EMBL" id="OHX39634.1"/>
    </source>
</evidence>
<dbReference type="Gene3D" id="3.90.470.20">
    <property type="entry name" value="4'-phosphopantetheinyl transferase domain"/>
    <property type="match status" value="2"/>
</dbReference>
<dbReference type="InterPro" id="IPR008278">
    <property type="entry name" value="4-PPantetheinyl_Trfase_dom"/>
</dbReference>
<feature type="domain" description="4'-phosphopantetheinyl transferase" evidence="3">
    <location>
        <begin position="99"/>
        <end position="166"/>
    </location>
</feature>
<protein>
    <recommendedName>
        <fullName evidence="7">4'-phosphopantetheinyl transferase</fullName>
    </recommendedName>
</protein>
<gene>
    <name evidence="5" type="ORF">BBV17_29515</name>
</gene>
<reference evidence="5 6" key="1">
    <citation type="submission" date="2016-07" db="EMBL/GenBank/DDBJ databases">
        <title>Bacillus oceanisediminis whole genome.</title>
        <authorList>
            <person name="Pal Y."/>
            <person name="Verma A."/>
            <person name="Mual P."/>
            <person name="Srinivasan K."/>
        </authorList>
    </citation>
    <scope>NUCLEOTIDE SEQUENCE [LARGE SCALE GENOMIC DNA]</scope>
    <source>
        <strain evidence="5 6">Bhandara28</strain>
    </source>
</reference>
<dbReference type="EMBL" id="MBRJ01000073">
    <property type="protein sequence ID" value="OHX39634.1"/>
    <property type="molecule type" value="Genomic_DNA"/>
</dbReference>
<evidence type="ECO:0000313" key="6">
    <source>
        <dbReference type="Proteomes" id="UP000180194"/>
    </source>
</evidence>
<organism evidence="5 6">
    <name type="scientific">Cytobacillus oceanisediminis</name>
    <dbReference type="NCBI Taxonomy" id="665099"/>
    <lineage>
        <taxon>Bacteria</taxon>
        <taxon>Bacillati</taxon>
        <taxon>Bacillota</taxon>
        <taxon>Bacilli</taxon>
        <taxon>Bacillales</taxon>
        <taxon>Bacillaceae</taxon>
        <taxon>Cytobacillus</taxon>
    </lineage>
</organism>
<proteinExistence type="inferred from homology"/>
<comment type="similarity">
    <text evidence="1">Belongs to the P-Pant transferase superfamily. Gsp/Sfp/HetI/AcpT family.</text>
</comment>
<dbReference type="Proteomes" id="UP000180194">
    <property type="component" value="Unassembled WGS sequence"/>
</dbReference>
<comment type="caution">
    <text evidence="5">The sequence shown here is derived from an EMBL/GenBank/DDBJ whole genome shotgun (WGS) entry which is preliminary data.</text>
</comment>
<evidence type="ECO:0000256" key="1">
    <source>
        <dbReference type="ARBA" id="ARBA00010990"/>
    </source>
</evidence>
<accession>A0ABX3CK65</accession>